<gene>
    <name evidence="9" type="primary">dusA</name>
    <name evidence="14" type="ORF">O1U_0444</name>
</gene>
<keyword evidence="15" id="KW-1185">Reference proteome</keyword>
<accession>S3E1C2</accession>
<comment type="similarity">
    <text evidence="10">Belongs to the dus family.</text>
</comment>
<dbReference type="GO" id="GO:0050660">
    <property type="term" value="F:flavin adenine dinucleotide binding"/>
    <property type="evidence" value="ECO:0007669"/>
    <property type="project" value="InterPro"/>
</dbReference>
<dbReference type="STRING" id="28176.CF66_4012"/>
<proteinExistence type="inferred from homology"/>
<dbReference type="NCBIfam" id="TIGR00742">
    <property type="entry name" value="yjbN"/>
    <property type="match status" value="1"/>
</dbReference>
<dbReference type="eggNOG" id="COG0042">
    <property type="taxonomic scope" value="Bacteria"/>
</dbReference>
<sequence>MQKYNNISINRFSVAPMLGWTDQHCNYFHRRLSTKTLLHTEMITTNAILYSKKNNLIEYNPIEQPIAIQLAGSNPRDFARCAKLVENLGYSEININIGCPSNRVQNANFGACLMTKPHLVVNCILAIKSIVDIPVTVKTRIGVDNQNSEQFLMKFISTVSEKAKCKKFTIHAREAWLNGLNPKENRNIPPLNYSKVYQLKKKFPHLIIILNGGIKTLNESLQHLKYLDGVMIGREAYKNPYMLSEVEKKIFNMNQLRKKRYQIIEEMYPYIEATLSTGGNLGQITRHMLGLFKNKPGSKYWRRYISENAYKKNAGIEVIQRALKKIQNI</sequence>
<dbReference type="EMBL" id="AMSD01000001">
    <property type="protein sequence ID" value="EPE37981.1"/>
    <property type="molecule type" value="Genomic_DNA"/>
</dbReference>
<dbReference type="AlphaFoldDB" id="S3E1C2"/>
<feature type="site" description="Interacts with tRNA" evidence="9">
    <location>
        <position position="186"/>
    </location>
</feature>
<dbReference type="Gene3D" id="3.20.20.70">
    <property type="entry name" value="Aldolase class I"/>
    <property type="match status" value="1"/>
</dbReference>
<name>S3E1C2_9GAMM</name>
<evidence type="ECO:0000256" key="3">
    <source>
        <dbReference type="ARBA" id="ARBA00022630"/>
    </source>
</evidence>
<evidence type="ECO:0000313" key="14">
    <source>
        <dbReference type="EMBL" id="EPE37981.1"/>
    </source>
</evidence>
<keyword evidence="12" id="KW-0547">Nucleotide-binding</keyword>
<protein>
    <recommendedName>
        <fullName evidence="9">tRNA-dihydrouridine(20/20a) synthase</fullName>
        <ecNumber evidence="9">1.3.1.91</ecNumber>
    </recommendedName>
    <alternativeName>
        <fullName evidence="9">U20-specific dihydrouridine synthase</fullName>
        <shortName evidence="9">U20-specific Dus</shortName>
    </alternativeName>
    <alternativeName>
        <fullName evidence="9">tRNA-dihydrouridine synthase A</fullName>
    </alternativeName>
</protein>
<dbReference type="Proteomes" id="UP000053688">
    <property type="component" value="Unassembled WGS sequence"/>
</dbReference>
<dbReference type="HAMAP" id="MF_02041">
    <property type="entry name" value="DusA_subfam"/>
    <property type="match status" value="1"/>
</dbReference>
<comment type="catalytic activity">
    <reaction evidence="9">
        <text>5,6-dihydrouridine(20a) in tRNA + NADP(+) = uridine(20a) in tRNA + NADPH + H(+)</text>
        <dbReference type="Rhea" id="RHEA:53344"/>
        <dbReference type="Rhea" id="RHEA-COMP:13535"/>
        <dbReference type="Rhea" id="RHEA-COMP:13536"/>
        <dbReference type="ChEBI" id="CHEBI:15378"/>
        <dbReference type="ChEBI" id="CHEBI:57783"/>
        <dbReference type="ChEBI" id="CHEBI:58349"/>
        <dbReference type="ChEBI" id="CHEBI:65315"/>
        <dbReference type="ChEBI" id="CHEBI:74443"/>
    </reaction>
</comment>
<feature type="binding site" evidence="9 12">
    <location>
        <begin position="211"/>
        <end position="213"/>
    </location>
    <ligand>
        <name>FMN</name>
        <dbReference type="ChEBI" id="CHEBI:58210"/>
    </ligand>
</feature>
<evidence type="ECO:0000256" key="4">
    <source>
        <dbReference type="ARBA" id="ARBA00022643"/>
    </source>
</evidence>
<dbReference type="SUPFAM" id="SSF51395">
    <property type="entry name" value="FMN-linked oxidoreductases"/>
    <property type="match status" value="1"/>
</dbReference>
<dbReference type="GO" id="GO:0102264">
    <property type="term" value="F:tRNA-dihydrouridine20 synthase activity"/>
    <property type="evidence" value="ECO:0007669"/>
    <property type="project" value="UniProtKB-EC"/>
</dbReference>
<comment type="caution">
    <text evidence="14">The sequence shown here is derived from an EMBL/GenBank/DDBJ whole genome shotgun (WGS) entry which is preliminary data.</text>
</comment>
<keyword evidence="8 9" id="KW-0560">Oxidoreductase</keyword>
<keyword evidence="5 9" id="KW-0819">tRNA processing</keyword>
<dbReference type="InterPro" id="IPR001269">
    <property type="entry name" value="DUS_fam"/>
</dbReference>
<feature type="site" description="Interacts with tRNA; defines subfamily-specific binding signature" evidence="9">
    <location>
        <position position="302"/>
    </location>
</feature>
<evidence type="ECO:0000256" key="10">
    <source>
        <dbReference type="PIRNR" id="PIRNR006621"/>
    </source>
</evidence>
<feature type="site" description="Interacts with tRNA; defines subfamily-specific binding signature" evidence="9">
    <location>
        <position position="183"/>
    </location>
</feature>
<keyword evidence="2 9" id="KW-0820">tRNA-binding</keyword>
<dbReference type="PATRIC" id="fig|1236703.3.peg.442"/>
<feature type="domain" description="DUS-like FMN-binding" evidence="13">
    <location>
        <begin position="14"/>
        <end position="325"/>
    </location>
</feature>
<dbReference type="InterPro" id="IPR004653">
    <property type="entry name" value="DusA"/>
</dbReference>
<evidence type="ECO:0000256" key="5">
    <source>
        <dbReference type="ARBA" id="ARBA00022694"/>
    </source>
</evidence>
<evidence type="ECO:0000256" key="12">
    <source>
        <dbReference type="PIRSR" id="PIRSR006621-2"/>
    </source>
</evidence>
<feature type="site" description="Interacts with tRNA" evidence="9">
    <location>
        <position position="96"/>
    </location>
</feature>
<evidence type="ECO:0000256" key="9">
    <source>
        <dbReference type="HAMAP-Rule" id="MF_02041"/>
    </source>
</evidence>
<evidence type="ECO:0000259" key="13">
    <source>
        <dbReference type="Pfam" id="PF01207"/>
    </source>
</evidence>
<comment type="similarity">
    <text evidence="9">Belongs to the Dus family. DusA subfamily.</text>
</comment>
<dbReference type="InterPro" id="IPR013785">
    <property type="entry name" value="Aldolase_TIM"/>
</dbReference>
<dbReference type="GO" id="GO:0102266">
    <property type="term" value="F:tRNA-dihydrouridine20a synthase activity"/>
    <property type="evidence" value="ECO:0007669"/>
    <property type="project" value="RHEA"/>
</dbReference>
<evidence type="ECO:0000256" key="11">
    <source>
        <dbReference type="PIRSR" id="PIRSR006621-1"/>
    </source>
</evidence>
<dbReference type="RefSeq" id="WP_016503779.1">
    <property type="nucleotide sequence ID" value="NZ_AMSD01000001.1"/>
</dbReference>
<feature type="active site" description="Proton donor" evidence="9 11">
    <location>
        <position position="99"/>
    </location>
</feature>
<feature type="binding site" evidence="9 12">
    <location>
        <position position="171"/>
    </location>
    <ligand>
        <name>FMN</name>
        <dbReference type="ChEBI" id="CHEBI:58210"/>
    </ligand>
</feature>
<comment type="catalytic activity">
    <reaction evidence="9">
        <text>5,6-dihydrouridine(20a) in tRNA + NAD(+) = uridine(20a) in tRNA + NADH + H(+)</text>
        <dbReference type="Rhea" id="RHEA:53348"/>
        <dbReference type="Rhea" id="RHEA-COMP:13535"/>
        <dbReference type="Rhea" id="RHEA-COMP:13536"/>
        <dbReference type="ChEBI" id="CHEBI:15378"/>
        <dbReference type="ChEBI" id="CHEBI:57540"/>
        <dbReference type="ChEBI" id="CHEBI:57945"/>
        <dbReference type="ChEBI" id="CHEBI:65315"/>
        <dbReference type="ChEBI" id="CHEBI:74443"/>
    </reaction>
</comment>
<evidence type="ECO:0000256" key="1">
    <source>
        <dbReference type="ARBA" id="ARBA00001917"/>
    </source>
</evidence>
<comment type="caution">
    <text evidence="9">Lacks conserved residue(s) required for the propagation of feature annotation.</text>
</comment>
<dbReference type="InterPro" id="IPR018517">
    <property type="entry name" value="tRNA_hU_synthase_CS"/>
</dbReference>
<dbReference type="GO" id="GO:0000049">
    <property type="term" value="F:tRNA binding"/>
    <property type="evidence" value="ECO:0007669"/>
    <property type="project" value="UniProtKB-UniRule"/>
</dbReference>
<keyword evidence="3 9" id="KW-0285">Flavoprotein</keyword>
<dbReference type="NCBIfam" id="NF008774">
    <property type="entry name" value="PRK11815.1"/>
    <property type="match status" value="1"/>
</dbReference>
<dbReference type="InterPro" id="IPR035587">
    <property type="entry name" value="DUS-like_FMN-bd"/>
</dbReference>
<evidence type="ECO:0000256" key="8">
    <source>
        <dbReference type="ARBA" id="ARBA00023002"/>
    </source>
</evidence>
<dbReference type="Gene3D" id="1.20.120.1460">
    <property type="match status" value="1"/>
</dbReference>
<dbReference type="CDD" id="cd02801">
    <property type="entry name" value="DUS_like_FMN"/>
    <property type="match status" value="1"/>
</dbReference>
<comment type="cofactor">
    <cofactor evidence="1 9 10 12">
        <name>FMN</name>
        <dbReference type="ChEBI" id="CHEBI:58210"/>
    </cofactor>
</comment>
<comment type="function">
    <text evidence="9">Catalyzes the synthesis of 5,6-dihydrouridine (D), a modified base found in the D-loop of most tRNAs, via the reduction of the C5-C6 double bond in target uridines. Specifically modifies U20 and U20a in tRNAs.</text>
</comment>
<feature type="binding site" evidence="9 12">
    <location>
        <position position="138"/>
    </location>
    <ligand>
        <name>FMN</name>
        <dbReference type="ChEBI" id="CHEBI:58210"/>
    </ligand>
</feature>
<evidence type="ECO:0000313" key="15">
    <source>
        <dbReference type="Proteomes" id="UP000053688"/>
    </source>
</evidence>
<feature type="binding site" evidence="9 12">
    <location>
        <position position="69"/>
    </location>
    <ligand>
        <name>FMN</name>
        <dbReference type="ChEBI" id="CHEBI:58210"/>
    </ligand>
</feature>
<dbReference type="GO" id="GO:0010181">
    <property type="term" value="F:FMN binding"/>
    <property type="evidence" value="ECO:0007669"/>
    <property type="project" value="UniProtKB-UniRule"/>
</dbReference>
<dbReference type="Pfam" id="PF01207">
    <property type="entry name" value="Dus"/>
    <property type="match status" value="1"/>
</dbReference>
<dbReference type="PIRSF" id="PIRSF006621">
    <property type="entry name" value="Dus"/>
    <property type="match status" value="1"/>
</dbReference>
<organism evidence="14 15">
    <name type="scientific">Candidatus Photodesmus katoptron Akat1</name>
    <dbReference type="NCBI Taxonomy" id="1236703"/>
    <lineage>
        <taxon>Bacteria</taxon>
        <taxon>Pseudomonadati</taxon>
        <taxon>Pseudomonadota</taxon>
        <taxon>Gammaproteobacteria</taxon>
        <taxon>Vibrionales</taxon>
        <taxon>Vibrionaceae</taxon>
        <taxon>Candidatus Photodesmus</taxon>
    </lineage>
</organism>
<feature type="binding site" evidence="9">
    <location>
        <begin position="16"/>
        <end position="18"/>
    </location>
    <ligand>
        <name>FMN</name>
        <dbReference type="ChEBI" id="CHEBI:58210"/>
    </ligand>
</feature>
<dbReference type="PANTHER" id="PTHR42907:SF1">
    <property type="entry name" value="FMN-LINKED OXIDOREDUCTASES SUPERFAMILY PROTEIN"/>
    <property type="match status" value="1"/>
</dbReference>
<keyword evidence="6 9" id="KW-0521">NADP</keyword>
<feature type="binding site" evidence="9 12">
    <location>
        <begin position="233"/>
        <end position="234"/>
    </location>
    <ligand>
        <name>FMN</name>
        <dbReference type="ChEBI" id="CHEBI:58210"/>
    </ligand>
</feature>
<keyword evidence="4 9" id="KW-0288">FMN</keyword>
<dbReference type="PROSITE" id="PS01136">
    <property type="entry name" value="UPF0034"/>
    <property type="match status" value="1"/>
</dbReference>
<reference evidence="14 15" key="1">
    <citation type="journal article" date="2014" name="Environ. Microbiol.">
        <title>Genomic signatures of obligate host dependence in the luminous bacterial symbiont of a vertebrate.</title>
        <authorList>
            <person name="Hendry T.A."/>
            <person name="de Wet J.R."/>
            <person name="Dunlap P.V."/>
        </authorList>
    </citation>
    <scope>NUCLEOTIDE SEQUENCE [LARGE SCALE GENOMIC DNA]</scope>
    <source>
        <strain evidence="14 15">Akat1</strain>
    </source>
</reference>
<evidence type="ECO:0000256" key="2">
    <source>
        <dbReference type="ARBA" id="ARBA00022555"/>
    </source>
</evidence>
<evidence type="ECO:0000256" key="6">
    <source>
        <dbReference type="ARBA" id="ARBA00022857"/>
    </source>
</evidence>
<keyword evidence="7 9" id="KW-0694">RNA-binding</keyword>
<comment type="catalytic activity">
    <reaction evidence="9">
        <text>5,6-dihydrouridine(20) in tRNA + NAD(+) = uridine(20) in tRNA + NADH + H(+)</text>
        <dbReference type="Rhea" id="RHEA:53340"/>
        <dbReference type="Rhea" id="RHEA-COMP:13533"/>
        <dbReference type="Rhea" id="RHEA-COMP:13534"/>
        <dbReference type="ChEBI" id="CHEBI:15378"/>
        <dbReference type="ChEBI" id="CHEBI:57540"/>
        <dbReference type="ChEBI" id="CHEBI:57945"/>
        <dbReference type="ChEBI" id="CHEBI:65315"/>
        <dbReference type="ChEBI" id="CHEBI:74443"/>
        <dbReference type="EC" id="1.3.1.91"/>
    </reaction>
</comment>
<evidence type="ECO:0000256" key="7">
    <source>
        <dbReference type="ARBA" id="ARBA00022884"/>
    </source>
</evidence>
<dbReference type="PANTHER" id="PTHR42907">
    <property type="entry name" value="FMN-LINKED OXIDOREDUCTASES SUPERFAMILY PROTEIN"/>
    <property type="match status" value="1"/>
</dbReference>
<dbReference type="EC" id="1.3.1.91" evidence="9"/>
<comment type="catalytic activity">
    <reaction evidence="9">
        <text>5,6-dihydrouridine(20) in tRNA + NADP(+) = uridine(20) in tRNA + NADPH + H(+)</text>
        <dbReference type="Rhea" id="RHEA:53336"/>
        <dbReference type="Rhea" id="RHEA-COMP:13533"/>
        <dbReference type="Rhea" id="RHEA-COMP:13534"/>
        <dbReference type="ChEBI" id="CHEBI:15378"/>
        <dbReference type="ChEBI" id="CHEBI:57783"/>
        <dbReference type="ChEBI" id="CHEBI:58349"/>
        <dbReference type="ChEBI" id="CHEBI:65315"/>
        <dbReference type="ChEBI" id="CHEBI:74443"/>
        <dbReference type="EC" id="1.3.1.91"/>
    </reaction>
</comment>